<organism evidence="3">
    <name type="scientific">Pseudomonas aeruginosa</name>
    <dbReference type="NCBI Taxonomy" id="287"/>
    <lineage>
        <taxon>Bacteria</taxon>
        <taxon>Pseudomonadati</taxon>
        <taxon>Pseudomonadota</taxon>
        <taxon>Gammaproteobacteria</taxon>
        <taxon>Pseudomonadales</taxon>
        <taxon>Pseudomonadaceae</taxon>
        <taxon>Pseudomonas</taxon>
    </lineage>
</organism>
<dbReference type="Gene3D" id="3.40.30.10">
    <property type="entry name" value="Glutaredoxin"/>
    <property type="match status" value="1"/>
</dbReference>
<keyword evidence="3" id="KW-0413">Isomerase</keyword>
<reference evidence="3" key="1">
    <citation type="journal article" date="2015" name="MBio">
        <title>Phylogenetic Distribution of CRISPR-Cas Systems in Antibiotic-Resistant Pseudomonas aeruginosa.</title>
        <authorList>
            <person name="van Belkum A."/>
            <person name="Soriaga L.B."/>
            <person name="LaFave M.C."/>
            <person name="Akella S."/>
            <person name="Veyrieras J.B."/>
            <person name="Barbu E.M."/>
            <person name="Shortridge D."/>
            <person name="Blanc B."/>
            <person name="Hannum G."/>
            <person name="Zambardi G."/>
            <person name="Miller K."/>
            <person name="Enright M.C."/>
            <person name="Mugnier N."/>
            <person name="Brami D."/>
            <person name="Schicklin S."/>
            <person name="Felderman M."/>
            <person name="Schwartz A.S."/>
            <person name="Richardson T.H."/>
            <person name="Peterson T.C."/>
            <person name="Hubby B."/>
            <person name="Cady K.C."/>
        </authorList>
    </citation>
    <scope>NUCLEOTIDE SEQUENCE</scope>
    <source>
        <strain evidence="3">WH-SGI-V-07174</strain>
    </source>
</reference>
<feature type="domain" description="Thioredoxin-like fold" evidence="2">
    <location>
        <begin position="48"/>
        <end position="202"/>
    </location>
</feature>
<dbReference type="PANTHER" id="PTHR13887">
    <property type="entry name" value="GLUTATHIONE S-TRANSFERASE KAPPA"/>
    <property type="match status" value="1"/>
</dbReference>
<dbReference type="EMBL" id="KT887560">
    <property type="protein sequence ID" value="ALY08297.1"/>
    <property type="molecule type" value="Genomic_DNA"/>
</dbReference>
<dbReference type="PATRIC" id="fig|287.1491.peg.5988"/>
<name>A0A0F6UGX4_PSEAI</name>
<protein>
    <submittedName>
        <fullName evidence="4">DSBA-like thioredoxin domain protein</fullName>
    </submittedName>
    <submittedName>
        <fullName evidence="3">Protein-disulfide isomerase</fullName>
    </submittedName>
</protein>
<reference evidence="5" key="2">
    <citation type="submission" date="2015-06" db="EMBL/GenBank/DDBJ databases">
        <authorList>
            <person name="Radhakrishnan Rajesh"/>
            <person name="Underwood Anthony"/>
            <person name="Al-Shahib Ali"/>
        </authorList>
    </citation>
    <scope>NUCLEOTIDE SEQUENCE [LARGE SCALE GENOMIC DNA]</scope>
    <source>
        <strain evidence="5">P19_London_7_VIM_2_05_10</strain>
    </source>
</reference>
<dbReference type="EMBL" id="CVVU01000223">
    <property type="protein sequence ID" value="CRP47008.1"/>
    <property type="molecule type" value="Genomic_DNA"/>
</dbReference>
<gene>
    <name evidence="4" type="ORF">PAERUG_P19_London_7_VIM_2_05_10_04573</name>
</gene>
<dbReference type="CDD" id="cd02972">
    <property type="entry name" value="DsbA_family"/>
    <property type="match status" value="1"/>
</dbReference>
<evidence type="ECO:0000256" key="1">
    <source>
        <dbReference type="ARBA" id="ARBA00005791"/>
    </source>
</evidence>
<dbReference type="AlphaFoldDB" id="A0A0F6UGX4"/>
<dbReference type="SUPFAM" id="SSF52833">
    <property type="entry name" value="Thioredoxin-like"/>
    <property type="match status" value="1"/>
</dbReference>
<dbReference type="Proteomes" id="UP000045039">
    <property type="component" value="Unassembled WGS sequence"/>
</dbReference>
<dbReference type="PANTHER" id="PTHR13887:SF56">
    <property type="entry name" value="THIOREDOXIN-LIKE REDUCTASE RV2466C"/>
    <property type="match status" value="1"/>
</dbReference>
<reference evidence="4" key="3">
    <citation type="submission" date="2015-06" db="EMBL/GenBank/DDBJ databases">
        <authorList>
            <person name="Radhakrishnan R."/>
            <person name="Underwood A."/>
            <person name="Al-Shahib A."/>
        </authorList>
    </citation>
    <scope>NUCLEOTIDE SEQUENCE</scope>
    <source>
        <strain evidence="4">P19_London_7_VIM_2_05_10</strain>
    </source>
</reference>
<evidence type="ECO:0000313" key="4">
    <source>
        <dbReference type="EMBL" id="CRP47008.1"/>
    </source>
</evidence>
<dbReference type="Pfam" id="PF13462">
    <property type="entry name" value="Thioredoxin_4"/>
    <property type="match status" value="1"/>
</dbReference>
<accession>A0A0F6UGX4</accession>
<sequence>MRLLKGGWAAKRFQGPALPWAGLLLVLLAASAVAVELLVKGLPANHSLYGDAKARWTINEYADLECPFCKVYTPRLKRWVDSHPDVNLVWRHLPLQMHGEAARHQARLVECAGIQGGAKAFWSAIDAIFAQSAGNGGGLPGGTLDFPELDQSRLEKCAKDNELVDSSIKSDIDIARSKGITATPSLIIQDNQTKRSVKLEGMADETTLLSAIDWLIHSGD</sequence>
<comment type="similarity">
    <text evidence="1">Belongs to the thioredoxin family. DsbA subfamily.</text>
</comment>
<dbReference type="GO" id="GO:0016853">
    <property type="term" value="F:isomerase activity"/>
    <property type="evidence" value="ECO:0007669"/>
    <property type="project" value="UniProtKB-KW"/>
</dbReference>
<proteinExistence type="inferred from homology"/>
<evidence type="ECO:0000259" key="2">
    <source>
        <dbReference type="Pfam" id="PF13462"/>
    </source>
</evidence>
<evidence type="ECO:0000313" key="5">
    <source>
        <dbReference type="Proteomes" id="UP000045039"/>
    </source>
</evidence>
<dbReference type="RefSeq" id="WP_023082678.1">
    <property type="nucleotide sequence ID" value="NZ_AP014651.1"/>
</dbReference>
<evidence type="ECO:0000313" key="3">
    <source>
        <dbReference type="EMBL" id="ALY08297.1"/>
    </source>
</evidence>
<dbReference type="InterPro" id="IPR036249">
    <property type="entry name" value="Thioredoxin-like_sf"/>
</dbReference>
<dbReference type="InterPro" id="IPR012336">
    <property type="entry name" value="Thioredoxin-like_fold"/>
</dbReference>